<keyword evidence="3" id="KW-1133">Transmembrane helix</keyword>
<feature type="domain" description="Prepilin type IV endopeptidase peptidase" evidence="4">
    <location>
        <begin position="73"/>
        <end position="176"/>
    </location>
</feature>
<dbReference type="PANTHER" id="PTHR30487:SF0">
    <property type="entry name" value="PREPILIN LEADER PEPTIDASE_N-METHYLTRANSFERASE-RELATED"/>
    <property type="match status" value="1"/>
</dbReference>
<feature type="transmembrane region" description="Helical" evidence="3">
    <location>
        <begin position="212"/>
        <end position="232"/>
    </location>
</feature>
<reference evidence="5 6" key="1">
    <citation type="submission" date="2016-11" db="EMBL/GenBank/DDBJ databases">
        <authorList>
            <person name="Jaros S."/>
            <person name="Januszkiewicz K."/>
            <person name="Wedrychowicz H."/>
        </authorList>
    </citation>
    <scope>NUCLEOTIDE SEQUENCE [LARGE SCALE GENOMIC DNA]</scope>
    <source>
        <strain evidence="5 6">DSM 44523</strain>
    </source>
</reference>
<dbReference type="OrthoDB" id="5197713at2"/>
<dbReference type="PANTHER" id="PTHR30487">
    <property type="entry name" value="TYPE 4 PREPILIN-LIKE PROTEINS LEADER PEPTIDE-PROCESSING ENZYME"/>
    <property type="match status" value="1"/>
</dbReference>
<evidence type="ECO:0000256" key="2">
    <source>
        <dbReference type="RuleBase" id="RU003793"/>
    </source>
</evidence>
<dbReference type="InterPro" id="IPR000045">
    <property type="entry name" value="Prepilin_IV_endopep_pep"/>
</dbReference>
<proteinExistence type="inferred from homology"/>
<evidence type="ECO:0000313" key="5">
    <source>
        <dbReference type="EMBL" id="SHG14240.1"/>
    </source>
</evidence>
<comment type="similarity">
    <text evidence="1 2">Belongs to the peptidase A24 family.</text>
</comment>
<protein>
    <submittedName>
        <fullName evidence="5">Leader peptidase (Prepilin peptidase) / N-methyltransferase</fullName>
    </submittedName>
</protein>
<dbReference type="RefSeq" id="WP_073485891.1">
    <property type="nucleotide sequence ID" value="NZ_FQVN01000006.1"/>
</dbReference>
<feature type="transmembrane region" description="Helical" evidence="3">
    <location>
        <begin position="66"/>
        <end position="87"/>
    </location>
</feature>
<feature type="transmembrane region" description="Helical" evidence="3">
    <location>
        <begin position="152"/>
        <end position="175"/>
    </location>
</feature>
<keyword evidence="5" id="KW-0489">Methyltransferase</keyword>
<dbReference type="GO" id="GO:0004190">
    <property type="term" value="F:aspartic-type endopeptidase activity"/>
    <property type="evidence" value="ECO:0007669"/>
    <property type="project" value="InterPro"/>
</dbReference>
<keyword evidence="3" id="KW-0472">Membrane</keyword>
<keyword evidence="3" id="KW-0812">Transmembrane</keyword>
<sequence length="245" mass="24470">MTDVLWFWVLVALLVGAGVLAGAAGRVLLGRLPRGVPVRPPWCELAVGGLTTVVGSRAALGLLPLWWVAVPAALGWLAVLLTAADLARRRLPDALTLPAYPVAAALLAIAALTGPGGVLGWRAFGGAVVFGAAHALVRLVAPRAMGAGDVKLAGVLGAVLAAVDWAALLVGALLANLGTVVLAGASALSRGARSRDGPASARDRGVPHGPGLLIAAWLVAAFPGTLLGDVFLGDVVFPGGGMPGW</sequence>
<dbReference type="InterPro" id="IPR050882">
    <property type="entry name" value="Prepilin_peptidase/N-MTase"/>
</dbReference>
<evidence type="ECO:0000313" key="6">
    <source>
        <dbReference type="Proteomes" id="UP000184501"/>
    </source>
</evidence>
<feature type="transmembrane region" description="Helical" evidence="3">
    <location>
        <begin position="94"/>
        <end position="113"/>
    </location>
</feature>
<dbReference type="GO" id="GO:0006465">
    <property type="term" value="P:signal peptide processing"/>
    <property type="evidence" value="ECO:0007669"/>
    <property type="project" value="TreeGrafter"/>
</dbReference>
<dbReference type="EMBL" id="FQVN01000006">
    <property type="protein sequence ID" value="SHG14240.1"/>
    <property type="molecule type" value="Genomic_DNA"/>
</dbReference>
<dbReference type="Gene3D" id="1.20.120.1220">
    <property type="match status" value="1"/>
</dbReference>
<dbReference type="GO" id="GO:0032259">
    <property type="term" value="P:methylation"/>
    <property type="evidence" value="ECO:0007669"/>
    <property type="project" value="UniProtKB-KW"/>
</dbReference>
<dbReference type="PRINTS" id="PR00864">
    <property type="entry name" value="PREPILNPTASE"/>
</dbReference>
<dbReference type="Pfam" id="PF01478">
    <property type="entry name" value="Peptidase_A24"/>
    <property type="match status" value="1"/>
</dbReference>
<feature type="transmembrane region" description="Helical" evidence="3">
    <location>
        <begin position="6"/>
        <end position="29"/>
    </location>
</feature>
<organism evidence="5 6">
    <name type="scientific">Streptoalloteichus hindustanus</name>
    <dbReference type="NCBI Taxonomy" id="2017"/>
    <lineage>
        <taxon>Bacteria</taxon>
        <taxon>Bacillati</taxon>
        <taxon>Actinomycetota</taxon>
        <taxon>Actinomycetes</taxon>
        <taxon>Pseudonocardiales</taxon>
        <taxon>Pseudonocardiaceae</taxon>
        <taxon>Streptoalloteichus</taxon>
    </lineage>
</organism>
<evidence type="ECO:0000256" key="3">
    <source>
        <dbReference type="SAM" id="Phobius"/>
    </source>
</evidence>
<name>A0A1M5HE55_STRHI</name>
<keyword evidence="5" id="KW-0808">Transferase</keyword>
<dbReference type="GO" id="GO:0008168">
    <property type="term" value="F:methyltransferase activity"/>
    <property type="evidence" value="ECO:0007669"/>
    <property type="project" value="UniProtKB-KW"/>
</dbReference>
<feature type="transmembrane region" description="Helical" evidence="3">
    <location>
        <begin position="119"/>
        <end position="140"/>
    </location>
</feature>
<dbReference type="GO" id="GO:0005886">
    <property type="term" value="C:plasma membrane"/>
    <property type="evidence" value="ECO:0007669"/>
    <property type="project" value="TreeGrafter"/>
</dbReference>
<dbReference type="InterPro" id="IPR014032">
    <property type="entry name" value="Peptidase_A24A_bac"/>
</dbReference>
<dbReference type="STRING" id="2017.SAMN05444320_106525"/>
<gene>
    <name evidence="5" type="ORF">SAMN05444320_106525</name>
</gene>
<dbReference type="AlphaFoldDB" id="A0A1M5HE55"/>
<accession>A0A1M5HE55</accession>
<dbReference type="Proteomes" id="UP000184501">
    <property type="component" value="Unassembled WGS sequence"/>
</dbReference>
<evidence type="ECO:0000259" key="4">
    <source>
        <dbReference type="Pfam" id="PF01478"/>
    </source>
</evidence>
<evidence type="ECO:0000256" key="1">
    <source>
        <dbReference type="ARBA" id="ARBA00005801"/>
    </source>
</evidence>
<keyword evidence="6" id="KW-1185">Reference proteome</keyword>